<feature type="compositionally biased region" description="Basic and acidic residues" evidence="1">
    <location>
        <begin position="11"/>
        <end position="28"/>
    </location>
</feature>
<reference evidence="3" key="1">
    <citation type="journal article" date="2019" name="Int. J. Syst. Evol. Microbiol.">
        <title>The Global Catalogue of Microorganisms (GCM) 10K type strain sequencing project: providing services to taxonomists for standard genome sequencing and annotation.</title>
        <authorList>
            <consortium name="The Broad Institute Genomics Platform"/>
            <consortium name="The Broad Institute Genome Sequencing Center for Infectious Disease"/>
            <person name="Wu L."/>
            <person name="Ma J."/>
        </authorList>
    </citation>
    <scope>NUCLEOTIDE SEQUENCE [LARGE SCALE GENOMIC DNA]</scope>
    <source>
        <strain evidence="3">KCTC 52606</strain>
    </source>
</reference>
<dbReference type="InterPro" id="IPR038444">
    <property type="entry name" value="DUF465_sf"/>
</dbReference>
<name>A0ABV7EEX2_9SPHN</name>
<evidence type="ECO:0000313" key="2">
    <source>
        <dbReference type="EMBL" id="MFC3100393.1"/>
    </source>
</evidence>
<sequence>MEQSHIASLQAKHEGLERRLKEEMRRPAPDMSMIQKLKKQKLRLKEEISFQ</sequence>
<keyword evidence="3" id="KW-1185">Reference proteome</keyword>
<protein>
    <submittedName>
        <fullName evidence="2">DUF465 domain-containing protein</fullName>
    </submittedName>
</protein>
<gene>
    <name evidence="2" type="ORF">ACFODK_05755</name>
</gene>
<accession>A0ABV7EEX2</accession>
<organism evidence="2 3">
    <name type="scientific">Alteraurantiacibacter lauratis</name>
    <dbReference type="NCBI Taxonomy" id="2054627"/>
    <lineage>
        <taxon>Bacteria</taxon>
        <taxon>Pseudomonadati</taxon>
        <taxon>Pseudomonadota</taxon>
        <taxon>Alphaproteobacteria</taxon>
        <taxon>Sphingomonadales</taxon>
        <taxon>Erythrobacteraceae</taxon>
        <taxon>Alteraurantiacibacter</taxon>
    </lineage>
</organism>
<dbReference type="EMBL" id="JBHRSU010000005">
    <property type="protein sequence ID" value="MFC3100393.1"/>
    <property type="molecule type" value="Genomic_DNA"/>
</dbReference>
<dbReference type="Proteomes" id="UP001595378">
    <property type="component" value="Unassembled WGS sequence"/>
</dbReference>
<dbReference type="Pfam" id="PF04325">
    <property type="entry name" value="DUF465"/>
    <property type="match status" value="1"/>
</dbReference>
<dbReference type="Gene3D" id="6.10.280.50">
    <property type="match status" value="1"/>
</dbReference>
<evidence type="ECO:0000256" key="1">
    <source>
        <dbReference type="SAM" id="MobiDB-lite"/>
    </source>
</evidence>
<proteinExistence type="predicted"/>
<comment type="caution">
    <text evidence="2">The sequence shown here is derived from an EMBL/GenBank/DDBJ whole genome shotgun (WGS) entry which is preliminary data.</text>
</comment>
<feature type="region of interest" description="Disordered" evidence="1">
    <location>
        <begin position="1"/>
        <end position="33"/>
    </location>
</feature>
<evidence type="ECO:0000313" key="3">
    <source>
        <dbReference type="Proteomes" id="UP001595378"/>
    </source>
</evidence>
<dbReference type="RefSeq" id="WP_336917649.1">
    <property type="nucleotide sequence ID" value="NZ_JBANRN010000002.1"/>
</dbReference>
<dbReference type="InterPro" id="IPR007420">
    <property type="entry name" value="DUF465"/>
</dbReference>